<organism evidence="1">
    <name type="scientific">Arundo donax</name>
    <name type="common">Giant reed</name>
    <name type="synonym">Donax arundinaceus</name>
    <dbReference type="NCBI Taxonomy" id="35708"/>
    <lineage>
        <taxon>Eukaryota</taxon>
        <taxon>Viridiplantae</taxon>
        <taxon>Streptophyta</taxon>
        <taxon>Embryophyta</taxon>
        <taxon>Tracheophyta</taxon>
        <taxon>Spermatophyta</taxon>
        <taxon>Magnoliopsida</taxon>
        <taxon>Liliopsida</taxon>
        <taxon>Poales</taxon>
        <taxon>Poaceae</taxon>
        <taxon>PACMAD clade</taxon>
        <taxon>Arundinoideae</taxon>
        <taxon>Arundineae</taxon>
        <taxon>Arundo</taxon>
    </lineage>
</organism>
<dbReference type="AlphaFoldDB" id="A0A0A9GLR6"/>
<dbReference type="EMBL" id="GBRH01174405">
    <property type="protein sequence ID" value="JAE23491.1"/>
    <property type="molecule type" value="Transcribed_RNA"/>
</dbReference>
<proteinExistence type="predicted"/>
<protein>
    <submittedName>
        <fullName evidence="1">Uncharacterized protein</fullName>
    </submittedName>
</protein>
<accession>A0A0A9GLR6</accession>
<evidence type="ECO:0000313" key="1">
    <source>
        <dbReference type="EMBL" id="JAE23491.1"/>
    </source>
</evidence>
<reference evidence="1" key="1">
    <citation type="submission" date="2014-09" db="EMBL/GenBank/DDBJ databases">
        <authorList>
            <person name="Magalhaes I.L.F."/>
            <person name="Oliveira U."/>
            <person name="Santos F.R."/>
            <person name="Vidigal T.H.D.A."/>
            <person name="Brescovit A.D."/>
            <person name="Santos A.J."/>
        </authorList>
    </citation>
    <scope>NUCLEOTIDE SEQUENCE</scope>
    <source>
        <tissue evidence="1">Shoot tissue taken approximately 20 cm above the soil surface</tissue>
    </source>
</reference>
<reference evidence="1" key="2">
    <citation type="journal article" date="2015" name="Data Brief">
        <title>Shoot transcriptome of the giant reed, Arundo donax.</title>
        <authorList>
            <person name="Barrero R.A."/>
            <person name="Guerrero F.D."/>
            <person name="Moolhuijzen P."/>
            <person name="Goolsby J.A."/>
            <person name="Tidwell J."/>
            <person name="Bellgard S.E."/>
            <person name="Bellgard M.I."/>
        </authorList>
    </citation>
    <scope>NUCLEOTIDE SEQUENCE</scope>
    <source>
        <tissue evidence="1">Shoot tissue taken approximately 20 cm above the soil surface</tissue>
    </source>
</reference>
<sequence>MQHLSSIEVHNFINDINGYELFVIH</sequence>
<name>A0A0A9GLR6_ARUDO</name>